<organism evidence="1 2">
    <name type="scientific">Phytohabitans flavus</name>
    <dbReference type="NCBI Taxonomy" id="1076124"/>
    <lineage>
        <taxon>Bacteria</taxon>
        <taxon>Bacillati</taxon>
        <taxon>Actinomycetota</taxon>
        <taxon>Actinomycetes</taxon>
        <taxon>Micromonosporales</taxon>
        <taxon>Micromonosporaceae</taxon>
    </lineage>
</organism>
<gene>
    <name evidence="1" type="ORF">Pflav_089220</name>
</gene>
<sequence>MTGTRSARTAPEKTWTHRGDGMAILLDFEKVREDQREVEYTFGYPEMDRRLVIEKASQRGTSLDGNEDHNYWAIVNKVTRLFRSEASWPERGVYAA</sequence>
<keyword evidence="2" id="KW-1185">Reference proteome</keyword>
<accession>A0A6F8Y8S0</accession>
<proteinExistence type="predicted"/>
<name>A0A6F8Y8S0_9ACTN</name>
<protein>
    <submittedName>
        <fullName evidence="1">Uncharacterized protein</fullName>
    </submittedName>
</protein>
<dbReference type="Proteomes" id="UP000502508">
    <property type="component" value="Chromosome"/>
</dbReference>
<dbReference type="AlphaFoldDB" id="A0A6F8Y8S0"/>
<reference evidence="1 2" key="1">
    <citation type="submission" date="2020-03" db="EMBL/GenBank/DDBJ databases">
        <title>Whole genome shotgun sequence of Phytohabitans flavus NBRC 107702.</title>
        <authorList>
            <person name="Komaki H."/>
            <person name="Tamura T."/>
        </authorList>
    </citation>
    <scope>NUCLEOTIDE SEQUENCE [LARGE SCALE GENOMIC DNA]</scope>
    <source>
        <strain evidence="1 2">NBRC 107702</strain>
    </source>
</reference>
<evidence type="ECO:0000313" key="1">
    <source>
        <dbReference type="EMBL" id="BCB82512.1"/>
    </source>
</evidence>
<evidence type="ECO:0000313" key="2">
    <source>
        <dbReference type="Proteomes" id="UP000502508"/>
    </source>
</evidence>
<reference evidence="1 2" key="2">
    <citation type="submission" date="2020-03" db="EMBL/GenBank/DDBJ databases">
        <authorList>
            <person name="Ichikawa N."/>
            <person name="Kimura A."/>
            <person name="Kitahashi Y."/>
            <person name="Uohara A."/>
        </authorList>
    </citation>
    <scope>NUCLEOTIDE SEQUENCE [LARGE SCALE GENOMIC DNA]</scope>
    <source>
        <strain evidence="1 2">NBRC 107702</strain>
    </source>
</reference>
<dbReference type="EMBL" id="AP022870">
    <property type="protein sequence ID" value="BCB82512.1"/>
    <property type="molecule type" value="Genomic_DNA"/>
</dbReference>
<dbReference type="KEGG" id="pfla:Pflav_089220"/>